<evidence type="ECO:0000256" key="9">
    <source>
        <dbReference type="ARBA" id="ARBA00022840"/>
    </source>
</evidence>
<dbReference type="GO" id="GO:0004087">
    <property type="term" value="F:carbamoyl-phosphate synthase (ammonia) activity"/>
    <property type="evidence" value="ECO:0007669"/>
    <property type="project" value="UniProtKB-EC"/>
</dbReference>
<reference evidence="14" key="1">
    <citation type="submission" date="2013-08" db="EMBL/GenBank/DDBJ databases">
        <authorList>
            <person name="Mendez C."/>
            <person name="Richter M."/>
            <person name="Ferrer M."/>
            <person name="Sanchez J."/>
        </authorList>
    </citation>
    <scope>NUCLEOTIDE SEQUENCE</scope>
</reference>
<dbReference type="Gene3D" id="3.30.470.20">
    <property type="entry name" value="ATP-grasp fold, B domain"/>
    <property type="match status" value="1"/>
</dbReference>
<dbReference type="InterPro" id="IPR005483">
    <property type="entry name" value="CPSase_dom"/>
</dbReference>
<evidence type="ECO:0000256" key="2">
    <source>
        <dbReference type="ARBA" id="ARBA00009799"/>
    </source>
</evidence>
<evidence type="ECO:0000256" key="1">
    <source>
        <dbReference type="ARBA" id="ARBA00005077"/>
    </source>
</evidence>
<dbReference type="GO" id="GO:0005524">
    <property type="term" value="F:ATP binding"/>
    <property type="evidence" value="ECO:0007669"/>
    <property type="project" value="UniProtKB-KW"/>
</dbReference>
<dbReference type="AlphaFoldDB" id="T1DCM9"/>
<comment type="catalytic activity">
    <reaction evidence="11">
        <text>hydrogencarbonate + NH4(+) + 2 ATP = carbamoyl phosphate + 2 ADP + phosphate + 2 H(+)</text>
        <dbReference type="Rhea" id="RHEA:18029"/>
        <dbReference type="ChEBI" id="CHEBI:15378"/>
        <dbReference type="ChEBI" id="CHEBI:17544"/>
        <dbReference type="ChEBI" id="CHEBI:28938"/>
        <dbReference type="ChEBI" id="CHEBI:30616"/>
        <dbReference type="ChEBI" id="CHEBI:43474"/>
        <dbReference type="ChEBI" id="CHEBI:58228"/>
        <dbReference type="ChEBI" id="CHEBI:456216"/>
        <dbReference type="EC" id="6.3.4.16"/>
    </reaction>
</comment>
<dbReference type="GO" id="GO:0004088">
    <property type="term" value="F:carbamoyl-phosphate synthase (glutamine-hydrolyzing) activity"/>
    <property type="evidence" value="ECO:0007669"/>
    <property type="project" value="UniProtKB-EC"/>
</dbReference>
<keyword evidence="6" id="KW-0479">Metal-binding</keyword>
<evidence type="ECO:0000256" key="3">
    <source>
        <dbReference type="ARBA" id="ARBA00022571"/>
    </source>
</evidence>
<feature type="domain" description="ATP-grasp" evidence="13">
    <location>
        <begin position="1"/>
        <end position="189"/>
    </location>
</feature>
<evidence type="ECO:0000256" key="7">
    <source>
        <dbReference type="ARBA" id="ARBA00022737"/>
    </source>
</evidence>
<dbReference type="PROSITE" id="PS50975">
    <property type="entry name" value="ATP_GRASP"/>
    <property type="match status" value="1"/>
</dbReference>
<gene>
    <name evidence="14" type="ORF">B1A_01864</name>
</gene>
<proteinExistence type="inferred from homology"/>
<dbReference type="GO" id="GO:0046872">
    <property type="term" value="F:metal ion binding"/>
    <property type="evidence" value="ECO:0007669"/>
    <property type="project" value="UniProtKB-KW"/>
</dbReference>
<dbReference type="FunFam" id="3.30.470.20:FF:000026">
    <property type="entry name" value="Carbamoyl-phosphate synthase large chain"/>
    <property type="match status" value="1"/>
</dbReference>
<sequence length="358" mass="40758">MDEIGLPQTEYAYIENLLELEERIKELGLPVIIRTSFIIGGNSVRVIRTRSDLINAVIEYRKQSINGMILINRFLDNYDEIDVDFISNGKDLKISGISMHVEEAGIHSGDAVSITGPEILDNSALEKIKLIISKLDQIYNLKGFSNLQVAIKGEDVRIIELNSRLSRSFSFICKATGINWIEYGIDAILSGTLPDIQWNPVTYSAKIPVFPFNIFNQEDIKLGPEMKSTGEIMVSGKTLQELWSKIGLHYGIKSGSRRDVVVFGNGETLFEVNQSYNWVSTIRAFNQENFDNMVTYLNLLEKPFFVDLYETYSESLEKLKRTLFRKGSTIIVNKRLFLKLLSIEPVPVIVREISEYTY</sequence>
<keyword evidence="3" id="KW-0055">Arginine biosynthesis</keyword>
<keyword evidence="8" id="KW-0547">Nucleotide-binding</keyword>
<dbReference type="SUPFAM" id="SSF56059">
    <property type="entry name" value="Glutathione synthetase ATP-binding domain-like"/>
    <property type="match status" value="1"/>
</dbReference>
<accession>T1DCM9</accession>
<evidence type="ECO:0000313" key="14">
    <source>
        <dbReference type="EMBL" id="EQD79194.1"/>
    </source>
</evidence>
<evidence type="ECO:0000256" key="11">
    <source>
        <dbReference type="ARBA" id="ARBA00047359"/>
    </source>
</evidence>
<organism evidence="14">
    <name type="scientific">mine drainage metagenome</name>
    <dbReference type="NCBI Taxonomy" id="410659"/>
    <lineage>
        <taxon>unclassified sequences</taxon>
        <taxon>metagenomes</taxon>
        <taxon>ecological metagenomes</taxon>
    </lineage>
</organism>
<evidence type="ECO:0000259" key="13">
    <source>
        <dbReference type="PROSITE" id="PS50975"/>
    </source>
</evidence>
<dbReference type="PRINTS" id="PR00098">
    <property type="entry name" value="CPSASE"/>
</dbReference>
<comment type="pathway">
    <text evidence="1">Amino-acid biosynthesis; L-arginine biosynthesis; carbamoyl phosphate from bicarbonate: step 1/1.</text>
</comment>
<evidence type="ECO:0000256" key="6">
    <source>
        <dbReference type="ARBA" id="ARBA00022723"/>
    </source>
</evidence>
<reference evidence="14" key="2">
    <citation type="journal article" date="2014" name="ISME J.">
        <title>Microbial stratification in low pH oxic and suboxic macroscopic growths along an acid mine drainage.</title>
        <authorList>
            <person name="Mendez-Garcia C."/>
            <person name="Mesa V."/>
            <person name="Sprenger R.R."/>
            <person name="Richter M."/>
            <person name="Diez M.S."/>
            <person name="Solano J."/>
            <person name="Bargiela R."/>
            <person name="Golyshina O.V."/>
            <person name="Manteca A."/>
            <person name="Ramos J.L."/>
            <person name="Gallego J.R."/>
            <person name="Llorente I."/>
            <person name="Martins Dos Santos V.A."/>
            <person name="Jensen O.N."/>
            <person name="Pelaez A.I."/>
            <person name="Sanchez J."/>
            <person name="Ferrer M."/>
        </authorList>
    </citation>
    <scope>NUCLEOTIDE SEQUENCE</scope>
</reference>
<dbReference type="EMBL" id="AUZX01001400">
    <property type="protein sequence ID" value="EQD79194.1"/>
    <property type="molecule type" value="Genomic_DNA"/>
</dbReference>
<keyword evidence="5" id="KW-0028">Amino-acid biosynthesis</keyword>
<keyword evidence="7" id="KW-0677">Repeat</keyword>
<dbReference type="InterPro" id="IPR013815">
    <property type="entry name" value="ATP_grasp_subdomain_1"/>
</dbReference>
<evidence type="ECO:0000256" key="10">
    <source>
        <dbReference type="ARBA" id="ARBA00023211"/>
    </source>
</evidence>
<evidence type="ECO:0000256" key="12">
    <source>
        <dbReference type="ARBA" id="ARBA00048816"/>
    </source>
</evidence>
<dbReference type="InterPro" id="IPR005479">
    <property type="entry name" value="CPAse_ATP-bd"/>
</dbReference>
<protein>
    <submittedName>
        <fullName evidence="14">Carbamoyl-phosphate synthase, large subunit</fullName>
    </submittedName>
</protein>
<comment type="caution">
    <text evidence="14">The sequence shown here is derived from an EMBL/GenBank/DDBJ whole genome shotgun (WGS) entry which is preliminary data.</text>
</comment>
<dbReference type="InterPro" id="IPR011761">
    <property type="entry name" value="ATP-grasp"/>
</dbReference>
<dbReference type="Pfam" id="PF02786">
    <property type="entry name" value="CPSase_L_D2"/>
    <property type="match status" value="1"/>
</dbReference>
<evidence type="ECO:0000256" key="8">
    <source>
        <dbReference type="ARBA" id="ARBA00022741"/>
    </source>
</evidence>
<comment type="catalytic activity">
    <reaction evidence="12">
        <text>hydrogencarbonate + L-glutamine + 2 ATP + H2O = carbamoyl phosphate + L-glutamate + 2 ADP + phosphate + 2 H(+)</text>
        <dbReference type="Rhea" id="RHEA:18633"/>
        <dbReference type="ChEBI" id="CHEBI:15377"/>
        <dbReference type="ChEBI" id="CHEBI:15378"/>
        <dbReference type="ChEBI" id="CHEBI:17544"/>
        <dbReference type="ChEBI" id="CHEBI:29985"/>
        <dbReference type="ChEBI" id="CHEBI:30616"/>
        <dbReference type="ChEBI" id="CHEBI:43474"/>
        <dbReference type="ChEBI" id="CHEBI:58228"/>
        <dbReference type="ChEBI" id="CHEBI:58359"/>
        <dbReference type="ChEBI" id="CHEBI:456216"/>
        <dbReference type="EC" id="6.3.5.5"/>
    </reaction>
</comment>
<dbReference type="GO" id="GO:0006526">
    <property type="term" value="P:L-arginine biosynthetic process"/>
    <property type="evidence" value="ECO:0007669"/>
    <property type="project" value="UniProtKB-KW"/>
</dbReference>
<name>T1DCM9_9ZZZZ</name>
<dbReference type="GO" id="GO:0005737">
    <property type="term" value="C:cytoplasm"/>
    <property type="evidence" value="ECO:0007669"/>
    <property type="project" value="TreeGrafter"/>
</dbReference>
<keyword evidence="10" id="KW-0464">Manganese</keyword>
<keyword evidence="4" id="KW-0436">Ligase</keyword>
<evidence type="ECO:0000256" key="5">
    <source>
        <dbReference type="ARBA" id="ARBA00022605"/>
    </source>
</evidence>
<dbReference type="PANTHER" id="PTHR11405">
    <property type="entry name" value="CARBAMOYLTRANSFERASE FAMILY MEMBER"/>
    <property type="match status" value="1"/>
</dbReference>
<dbReference type="PANTHER" id="PTHR11405:SF53">
    <property type="entry name" value="CARBAMOYL-PHOSPHATE SYNTHASE [AMMONIA], MITOCHONDRIAL"/>
    <property type="match status" value="1"/>
</dbReference>
<evidence type="ECO:0000256" key="4">
    <source>
        <dbReference type="ARBA" id="ARBA00022598"/>
    </source>
</evidence>
<dbReference type="GO" id="GO:0006541">
    <property type="term" value="P:glutamine metabolic process"/>
    <property type="evidence" value="ECO:0007669"/>
    <property type="project" value="TreeGrafter"/>
</dbReference>
<comment type="similarity">
    <text evidence="2">Belongs to the CarB family.</text>
</comment>
<dbReference type="Gene3D" id="3.30.1490.20">
    <property type="entry name" value="ATP-grasp fold, A domain"/>
    <property type="match status" value="1"/>
</dbReference>
<keyword evidence="9" id="KW-0067">ATP-binding</keyword>